<evidence type="ECO:0000313" key="5">
    <source>
        <dbReference type="Proteomes" id="UP000295706"/>
    </source>
</evidence>
<dbReference type="AlphaFoldDB" id="A0A4R4JZW6"/>
<accession>A0A4R4JZW6</accession>
<evidence type="ECO:0000256" key="1">
    <source>
        <dbReference type="SAM" id="SignalP"/>
    </source>
</evidence>
<feature type="domain" description="Apiosidase-like catalytic" evidence="3">
    <location>
        <begin position="32"/>
        <end position="361"/>
    </location>
</feature>
<dbReference type="OrthoDB" id="59486at2"/>
<dbReference type="PANTHER" id="PTHR37836:SF3">
    <property type="entry name" value="ENDOGLUCANASE"/>
    <property type="match status" value="1"/>
</dbReference>
<dbReference type="InterPro" id="IPR017853">
    <property type="entry name" value="GH"/>
</dbReference>
<dbReference type="Pfam" id="PF13204">
    <property type="entry name" value="Apiosidase"/>
    <property type="match status" value="1"/>
</dbReference>
<dbReference type="SUPFAM" id="SSF51445">
    <property type="entry name" value="(Trans)glycosidases"/>
    <property type="match status" value="1"/>
</dbReference>
<gene>
    <name evidence="4" type="ORF">EZE20_22330</name>
</gene>
<sequence>MKRSALWFLSYCLAVCPLLAQNLAEKGPLKVSANQRYLQTADGQPFVWLGDTAWELFHRLNREEADRYLTKRAQQGFTVVQAVVLAELDGLHTPNPYGEVPLENNDPTKPREAYFKHVDYIIDKAASLGIYIALLPTWGDKLFKDNWGKGPEIFNESNAQVYGAYLGRRYKTRKNIIWVLGGDRNPRNEADVAVWRAMARGVAEGCGGLENALMTYHPQPNSLEDAGSSKWFHADKWLDFNMFQTGHCREINVWDRIQVAYNKTPIKPVLDGEPIYEDHPVCFNAKDLGTSSAYDIRKHAYLDFFAGAFGHTYGCHGVWQMYAPGREAVNGPHHFWYDALDLPGANQLKFVRKLIESRPIFDRVPDQSLITDAGQTHNRIQATRGKDYIFVYSAQGNDITVNLGKIAGKNLQVRWYNPKNGEIKTQSPVENTGQKTFVPPTRGYGQDWVLMLDDSAKNYPNP</sequence>
<comment type="caution">
    <text evidence="4">The sequence shown here is derived from an EMBL/GenBank/DDBJ whole genome shotgun (WGS) entry which is preliminary data.</text>
</comment>
<name>A0A4R4JZW6_9BACT</name>
<keyword evidence="5" id="KW-1185">Reference proteome</keyword>
<dbReference type="InterPro" id="IPR024749">
    <property type="entry name" value="Collagen-bd_put"/>
</dbReference>
<keyword evidence="1" id="KW-0732">Signal</keyword>
<feature type="domain" description="Putative collagen-binding" evidence="2">
    <location>
        <begin position="364"/>
        <end position="453"/>
    </location>
</feature>
<proteinExistence type="predicted"/>
<protein>
    <submittedName>
        <fullName evidence="4">DUF4038 domain-containing protein</fullName>
    </submittedName>
</protein>
<reference evidence="4 5" key="1">
    <citation type="submission" date="2019-02" db="EMBL/GenBank/DDBJ databases">
        <title>Arundinibacter roseus gen. nov., sp. nov., a new member of the family Cytophagaceae.</title>
        <authorList>
            <person name="Szuroczki S."/>
            <person name="Khayer B."/>
            <person name="Sproer C."/>
            <person name="Toumi M."/>
            <person name="Szabo A."/>
            <person name="Felfoldi T."/>
            <person name="Schumann P."/>
            <person name="Toth E."/>
        </authorList>
    </citation>
    <scope>NUCLEOTIDE SEQUENCE [LARGE SCALE GENOMIC DNA]</scope>
    <source>
        <strain evidence="4 5">DMA-k-7a</strain>
    </source>
</reference>
<dbReference type="Pfam" id="PF12904">
    <property type="entry name" value="Collagen_bind_2"/>
    <property type="match status" value="1"/>
</dbReference>
<dbReference type="Proteomes" id="UP000295706">
    <property type="component" value="Unassembled WGS sequence"/>
</dbReference>
<dbReference type="PANTHER" id="PTHR37836">
    <property type="entry name" value="LMO1036 PROTEIN"/>
    <property type="match status" value="1"/>
</dbReference>
<evidence type="ECO:0000259" key="3">
    <source>
        <dbReference type="Pfam" id="PF13204"/>
    </source>
</evidence>
<dbReference type="Gene3D" id="3.20.20.80">
    <property type="entry name" value="Glycosidases"/>
    <property type="match status" value="1"/>
</dbReference>
<dbReference type="InterPro" id="IPR025277">
    <property type="entry name" value="Apiosidase-like_cat_dom"/>
</dbReference>
<evidence type="ECO:0000313" key="4">
    <source>
        <dbReference type="EMBL" id="TDB59571.1"/>
    </source>
</evidence>
<feature type="chain" id="PRO_5020937138" evidence="1">
    <location>
        <begin position="21"/>
        <end position="462"/>
    </location>
</feature>
<dbReference type="EMBL" id="SMJU01000020">
    <property type="protein sequence ID" value="TDB59571.1"/>
    <property type="molecule type" value="Genomic_DNA"/>
</dbReference>
<feature type="signal peptide" evidence="1">
    <location>
        <begin position="1"/>
        <end position="20"/>
    </location>
</feature>
<organism evidence="4 5">
    <name type="scientific">Arundinibacter roseus</name>
    <dbReference type="NCBI Taxonomy" id="2070510"/>
    <lineage>
        <taxon>Bacteria</taxon>
        <taxon>Pseudomonadati</taxon>
        <taxon>Bacteroidota</taxon>
        <taxon>Cytophagia</taxon>
        <taxon>Cytophagales</taxon>
        <taxon>Spirosomataceae</taxon>
        <taxon>Arundinibacter</taxon>
    </lineage>
</organism>
<evidence type="ECO:0000259" key="2">
    <source>
        <dbReference type="Pfam" id="PF12904"/>
    </source>
</evidence>